<feature type="region of interest" description="Disordered" evidence="1">
    <location>
        <begin position="1"/>
        <end position="72"/>
    </location>
</feature>
<keyword evidence="5" id="KW-1185">Reference proteome</keyword>
<dbReference type="Proteomes" id="UP001152797">
    <property type="component" value="Unassembled WGS sequence"/>
</dbReference>
<sequence>MKDSPGRGDESTLSLLERGESEGSGATPWLLRREGRQQEQAEDIRKDGKTQAAEEPPCEQERPPSGLNAASRAAELHTSEELRWCILGTVIFVLAVVCLGFVTRAVPVHRLSRVADLHHAVTHGGPVDVAAARPPLFDQPDCFTENRYLWEPAKKLWCCREARTHGRTPHFDSEHFGF</sequence>
<organism evidence="3">
    <name type="scientific">Cladocopium goreaui</name>
    <dbReference type="NCBI Taxonomy" id="2562237"/>
    <lineage>
        <taxon>Eukaryota</taxon>
        <taxon>Sar</taxon>
        <taxon>Alveolata</taxon>
        <taxon>Dinophyceae</taxon>
        <taxon>Suessiales</taxon>
        <taxon>Symbiodiniaceae</taxon>
        <taxon>Cladocopium</taxon>
    </lineage>
</organism>
<accession>A0A9P1C345</accession>
<evidence type="ECO:0000256" key="2">
    <source>
        <dbReference type="SAM" id="Phobius"/>
    </source>
</evidence>
<evidence type="ECO:0000256" key="1">
    <source>
        <dbReference type="SAM" id="MobiDB-lite"/>
    </source>
</evidence>
<reference evidence="4" key="2">
    <citation type="submission" date="2024-04" db="EMBL/GenBank/DDBJ databases">
        <authorList>
            <person name="Chen Y."/>
            <person name="Shah S."/>
            <person name="Dougan E. K."/>
            <person name="Thang M."/>
            <person name="Chan C."/>
        </authorList>
    </citation>
    <scope>NUCLEOTIDE SEQUENCE [LARGE SCALE GENOMIC DNA]</scope>
</reference>
<reference evidence="3" key="1">
    <citation type="submission" date="2022-10" db="EMBL/GenBank/DDBJ databases">
        <authorList>
            <person name="Chen Y."/>
            <person name="Dougan E. K."/>
            <person name="Chan C."/>
            <person name="Rhodes N."/>
            <person name="Thang M."/>
        </authorList>
    </citation>
    <scope>NUCLEOTIDE SEQUENCE</scope>
</reference>
<keyword evidence="2" id="KW-0472">Membrane</keyword>
<keyword evidence="2" id="KW-0812">Transmembrane</keyword>
<dbReference type="EMBL" id="CAMXCT010000868">
    <property type="protein sequence ID" value="CAI3984194.1"/>
    <property type="molecule type" value="Genomic_DNA"/>
</dbReference>
<feature type="compositionally biased region" description="Basic and acidic residues" evidence="1">
    <location>
        <begin position="31"/>
        <end position="49"/>
    </location>
</feature>
<feature type="compositionally biased region" description="Basic and acidic residues" evidence="1">
    <location>
        <begin position="1"/>
        <end position="10"/>
    </location>
</feature>
<proteinExistence type="predicted"/>
<name>A0A9P1C345_9DINO</name>
<dbReference type="EMBL" id="CAMXCT030000868">
    <property type="protein sequence ID" value="CAL4771506.1"/>
    <property type="molecule type" value="Genomic_DNA"/>
</dbReference>
<dbReference type="AlphaFoldDB" id="A0A9P1C345"/>
<keyword evidence="2" id="KW-1133">Transmembrane helix</keyword>
<gene>
    <name evidence="3" type="ORF">C1SCF055_LOCUS11742</name>
</gene>
<evidence type="ECO:0000313" key="4">
    <source>
        <dbReference type="EMBL" id="CAL1137569.1"/>
    </source>
</evidence>
<protein>
    <submittedName>
        <fullName evidence="3">Uncharacterized protein</fullName>
    </submittedName>
</protein>
<comment type="caution">
    <text evidence="3">The sequence shown here is derived from an EMBL/GenBank/DDBJ whole genome shotgun (WGS) entry which is preliminary data.</text>
</comment>
<evidence type="ECO:0000313" key="3">
    <source>
        <dbReference type="EMBL" id="CAI3984194.1"/>
    </source>
</evidence>
<evidence type="ECO:0000313" key="5">
    <source>
        <dbReference type="Proteomes" id="UP001152797"/>
    </source>
</evidence>
<feature type="transmembrane region" description="Helical" evidence="2">
    <location>
        <begin position="82"/>
        <end position="102"/>
    </location>
</feature>
<dbReference type="EMBL" id="CAMXCT020000868">
    <property type="protein sequence ID" value="CAL1137569.1"/>
    <property type="molecule type" value="Genomic_DNA"/>
</dbReference>